<gene>
    <name evidence="1" type="ORF">DJ90_192</name>
</gene>
<accession>A0A090ZNL6</accession>
<dbReference type="HOGENOM" id="CLU_1642056_0_0_9"/>
<evidence type="ECO:0000313" key="1">
    <source>
        <dbReference type="EMBL" id="KFN05756.1"/>
    </source>
</evidence>
<dbReference type="EMBL" id="JMQA01000038">
    <property type="protein sequence ID" value="KFN05756.1"/>
    <property type="molecule type" value="Genomic_DNA"/>
</dbReference>
<dbReference type="AlphaFoldDB" id="A0A090ZNL6"/>
<keyword evidence="2" id="KW-1185">Reference proteome</keyword>
<organism evidence="1 2">
    <name type="scientific">Paenibacillus macerans</name>
    <name type="common">Bacillus macerans</name>
    <dbReference type="NCBI Taxonomy" id="44252"/>
    <lineage>
        <taxon>Bacteria</taxon>
        <taxon>Bacillati</taxon>
        <taxon>Bacillota</taxon>
        <taxon>Bacilli</taxon>
        <taxon>Bacillales</taxon>
        <taxon>Paenibacillaceae</taxon>
        <taxon>Paenibacillus</taxon>
    </lineage>
</organism>
<reference evidence="1 2" key="1">
    <citation type="submission" date="2014-04" db="EMBL/GenBank/DDBJ databases">
        <authorList>
            <person name="Bishop-Lilly K.A."/>
            <person name="Broomall S.M."/>
            <person name="Chain P.S."/>
            <person name="Chertkov O."/>
            <person name="Coyne S.R."/>
            <person name="Daligault H.E."/>
            <person name="Davenport K.W."/>
            <person name="Erkkila T."/>
            <person name="Frey K.G."/>
            <person name="Gibbons H.S."/>
            <person name="Gu W."/>
            <person name="Jaissle J."/>
            <person name="Johnson S.L."/>
            <person name="Koroleva G.I."/>
            <person name="Ladner J.T."/>
            <person name="Lo C.-C."/>
            <person name="Minogue T.D."/>
            <person name="Munk C."/>
            <person name="Palacios G.F."/>
            <person name="Redden C.L."/>
            <person name="Rosenzweig C.N."/>
            <person name="Scholz M.B."/>
            <person name="Teshima H."/>
            <person name="Xu Y."/>
        </authorList>
    </citation>
    <scope>NUCLEOTIDE SEQUENCE [LARGE SCALE GENOMIC DNA]</scope>
    <source>
        <strain evidence="1 2">8244</strain>
    </source>
</reference>
<name>A0A090ZNL6_PAEMA</name>
<comment type="caution">
    <text evidence="1">The sequence shown here is derived from an EMBL/GenBank/DDBJ whole genome shotgun (WGS) entry which is preliminary data.</text>
</comment>
<dbReference type="Proteomes" id="UP000029278">
    <property type="component" value="Unassembled WGS sequence"/>
</dbReference>
<protein>
    <submittedName>
        <fullName evidence="1">Uncharacterized protein</fullName>
    </submittedName>
</protein>
<sequence length="161" mass="18125">MAAKQRRYSLRCYNPGCQNVQRIANFFGKYQGFLFLFKMNIPKVGFIKKPVVMQGRYLYIMLSKTGDKRIDLSGQDHGFSETKSASVFTDALERECLGDRQKRSASLAQNNRFNIITDSRCGADAVNNLRCCTGASSGRMNYEIFPSAGLKTYFLNLSPAT</sequence>
<evidence type="ECO:0000313" key="2">
    <source>
        <dbReference type="Proteomes" id="UP000029278"/>
    </source>
</evidence>
<proteinExistence type="predicted"/>